<proteinExistence type="predicted"/>
<dbReference type="EMBL" id="HBIE01003108">
    <property type="protein sequence ID" value="CAE0306152.1"/>
    <property type="molecule type" value="Transcribed_RNA"/>
</dbReference>
<reference evidence="1" key="1">
    <citation type="submission" date="2021-01" db="EMBL/GenBank/DDBJ databases">
        <authorList>
            <person name="Corre E."/>
            <person name="Pelletier E."/>
            <person name="Niang G."/>
            <person name="Scheremetjew M."/>
            <person name="Finn R."/>
            <person name="Kale V."/>
            <person name="Holt S."/>
            <person name="Cochrane G."/>
            <person name="Meng A."/>
            <person name="Brown T."/>
            <person name="Cohen L."/>
        </authorList>
    </citation>
    <scope>NUCLEOTIDE SEQUENCE</scope>
    <source>
        <strain evidence="1">Fehren 1</strain>
    </source>
</reference>
<dbReference type="AlphaFoldDB" id="A0A7S3MJP7"/>
<organism evidence="1">
    <name type="scientific">Favella ehrenbergii</name>
    <dbReference type="NCBI Taxonomy" id="182087"/>
    <lineage>
        <taxon>Eukaryota</taxon>
        <taxon>Sar</taxon>
        <taxon>Alveolata</taxon>
        <taxon>Ciliophora</taxon>
        <taxon>Intramacronucleata</taxon>
        <taxon>Spirotrichea</taxon>
        <taxon>Choreotrichia</taxon>
        <taxon>Tintinnida</taxon>
        <taxon>Xystonellidae</taxon>
        <taxon>Favella</taxon>
    </lineage>
</organism>
<accession>A0A7S3MJP7</accession>
<gene>
    <name evidence="1" type="ORF">FEHR0123_LOCUS1057</name>
</gene>
<protein>
    <submittedName>
        <fullName evidence="1">Uncharacterized protein</fullName>
    </submittedName>
</protein>
<sequence>MRQARELSTLGNCAAEHDGLLAVVFQSSDLVAGDPLACSQVALAATANGDACFAQGAVVALRVHCVTCTNAVAIAVDAVVPQVVPAVVGNGVGALVLLRVPVAVAEVICVTADPGVYSFGRRLVFLAIPEGALLVVAVERDGRRVRQLATLRMVLDDFPVFCY</sequence>
<evidence type="ECO:0000313" key="1">
    <source>
        <dbReference type="EMBL" id="CAE0306152.1"/>
    </source>
</evidence>
<name>A0A7S3MJP7_9SPIT</name>